<dbReference type="EMBL" id="PUIA01000017">
    <property type="protein sequence ID" value="PQO36726.1"/>
    <property type="molecule type" value="Genomic_DNA"/>
</dbReference>
<evidence type="ECO:0000313" key="4">
    <source>
        <dbReference type="Proteomes" id="UP000240009"/>
    </source>
</evidence>
<dbReference type="Pfam" id="PF06439">
    <property type="entry name" value="3keto-disac_hyd"/>
    <property type="match status" value="1"/>
</dbReference>
<dbReference type="AlphaFoldDB" id="A0A2S8FX15"/>
<dbReference type="GO" id="GO:0016787">
    <property type="term" value="F:hydrolase activity"/>
    <property type="evidence" value="ECO:0007669"/>
    <property type="project" value="InterPro"/>
</dbReference>
<gene>
    <name evidence="3" type="ORF">C5Y96_06010</name>
</gene>
<dbReference type="Proteomes" id="UP000240009">
    <property type="component" value="Unassembled WGS sequence"/>
</dbReference>
<dbReference type="OrthoDB" id="282033at2"/>
<dbReference type="RefSeq" id="WP_105350964.1">
    <property type="nucleotide sequence ID" value="NZ_PUIA01000017.1"/>
</dbReference>
<reference evidence="3 4" key="1">
    <citation type="submission" date="2018-02" db="EMBL/GenBank/DDBJ databases">
        <title>Comparative genomes isolates from brazilian mangrove.</title>
        <authorList>
            <person name="Araujo J.E."/>
            <person name="Taketani R.G."/>
            <person name="Silva M.C.P."/>
            <person name="Loureco M.V."/>
            <person name="Andreote F.D."/>
        </authorList>
    </citation>
    <scope>NUCLEOTIDE SEQUENCE [LARGE SCALE GENOMIC DNA]</scope>
    <source>
        <strain evidence="3 4">HEX-2 MGV</strain>
    </source>
</reference>
<organism evidence="3 4">
    <name type="scientific">Blastopirellula marina</name>
    <dbReference type="NCBI Taxonomy" id="124"/>
    <lineage>
        <taxon>Bacteria</taxon>
        <taxon>Pseudomonadati</taxon>
        <taxon>Planctomycetota</taxon>
        <taxon>Planctomycetia</taxon>
        <taxon>Pirellulales</taxon>
        <taxon>Pirellulaceae</taxon>
        <taxon>Blastopirellula</taxon>
    </lineage>
</organism>
<comment type="caution">
    <text evidence="3">The sequence shown here is derived from an EMBL/GenBank/DDBJ whole genome shotgun (WGS) entry which is preliminary data.</text>
</comment>
<accession>A0A2S8FX15</accession>
<proteinExistence type="predicted"/>
<feature type="domain" description="3-keto-alpha-glucoside-1,2-lyase/3-keto-2-hydroxy-glucal hydratase" evidence="2">
    <location>
        <begin position="50"/>
        <end position="228"/>
    </location>
</feature>
<name>A0A2S8FX15_9BACT</name>
<dbReference type="Gene3D" id="2.60.120.560">
    <property type="entry name" value="Exo-inulinase, domain 1"/>
    <property type="match status" value="1"/>
</dbReference>
<feature type="signal peptide" evidence="1">
    <location>
        <begin position="1"/>
        <end position="34"/>
    </location>
</feature>
<dbReference type="InterPro" id="IPR010496">
    <property type="entry name" value="AL/BT2_dom"/>
</dbReference>
<sequence>MRSQSIVRLPEVRLMLRSALLLTCFVLFALPAVAEEKGDAKPQETKSKVQKLFDGKTLKGWKLNDKGFYEDHGDVSVKDGEILLGKGDPATGIVLDGNPPKMNYEVRLEAKRVEGGDFFCGLTFPVGEAHQTLIIGGWGGGVTGITSIDGMSAVENETTGYTEFENNKWYKIRVRVQPKSVQVWLDDEEIIKYNPEGRKLDIWIEQDTTKPLGIGTWNTGAALRNLELETL</sequence>
<evidence type="ECO:0000313" key="3">
    <source>
        <dbReference type="EMBL" id="PQO36726.1"/>
    </source>
</evidence>
<keyword evidence="1" id="KW-0732">Signal</keyword>
<protein>
    <submittedName>
        <fullName evidence="3">DUF1080 domain-containing protein</fullName>
    </submittedName>
</protein>
<feature type="chain" id="PRO_5015392741" evidence="1">
    <location>
        <begin position="35"/>
        <end position="231"/>
    </location>
</feature>
<evidence type="ECO:0000256" key="1">
    <source>
        <dbReference type="SAM" id="SignalP"/>
    </source>
</evidence>
<evidence type="ECO:0000259" key="2">
    <source>
        <dbReference type="Pfam" id="PF06439"/>
    </source>
</evidence>